<dbReference type="InterPro" id="IPR029044">
    <property type="entry name" value="Nucleotide-diphossugar_trans"/>
</dbReference>
<comment type="similarity">
    <text evidence="1">Belongs to the glycosyltransferase 2 family.</text>
</comment>
<reference evidence="5 6" key="1">
    <citation type="submission" date="2018-06" db="EMBL/GenBank/DDBJ databases">
        <title>Genomic Encyclopedia of Archaeal and Bacterial Type Strains, Phase II (KMG-II): from individual species to whole genera.</title>
        <authorList>
            <person name="Goeker M."/>
        </authorList>
    </citation>
    <scope>NUCLEOTIDE SEQUENCE [LARGE SCALE GENOMIC DNA]</scope>
    <source>
        <strain evidence="5 6">DSM 23446</strain>
    </source>
</reference>
<organism evidence="5 6">
    <name type="scientific">Algoriphagus yeomjeoni</name>
    <dbReference type="NCBI Taxonomy" id="291403"/>
    <lineage>
        <taxon>Bacteria</taxon>
        <taxon>Pseudomonadati</taxon>
        <taxon>Bacteroidota</taxon>
        <taxon>Cytophagia</taxon>
        <taxon>Cytophagales</taxon>
        <taxon>Cyclobacteriaceae</taxon>
        <taxon>Algoriphagus</taxon>
    </lineage>
</organism>
<name>A0A327PEK0_9BACT</name>
<accession>A0A327PEK0</accession>
<sequence length="288" mass="32601">MTSNSISVIIPVFKDWTRLKLCLNALNTQLNSTCSFEVLVVNNDPSDEHIPSETYSFPIKYLKQTIPGSYSARNKGLSEASGDAYLFTDSDCIPAHDWIYQASRLLEEGVADLFAGSIELFSHLDNKYVRLEKAFAFPNARYVSKYNFGVTANLLVRKEVVARVGGFNFNLFTGGDSEFCNRAVDAGFKIQYSPELKIGHPARSSWKELRVRAIRFGGRLPKDQSKLLITAKLIGKFRIQWKDIVEIFSLPDVSIAEKLKFFGIRQNLRWVEAMESFSVFMGKKPGRK</sequence>
<evidence type="ECO:0000256" key="3">
    <source>
        <dbReference type="ARBA" id="ARBA00022679"/>
    </source>
</evidence>
<comment type="caution">
    <text evidence="5">The sequence shown here is derived from an EMBL/GenBank/DDBJ whole genome shotgun (WGS) entry which is preliminary data.</text>
</comment>
<dbReference type="Proteomes" id="UP000249610">
    <property type="component" value="Unassembled WGS sequence"/>
</dbReference>
<evidence type="ECO:0000256" key="2">
    <source>
        <dbReference type="ARBA" id="ARBA00022676"/>
    </source>
</evidence>
<dbReference type="AlphaFoldDB" id="A0A327PEK0"/>
<dbReference type="RefSeq" id="WP_111611878.1">
    <property type="nucleotide sequence ID" value="NZ_QLLK01000006.1"/>
</dbReference>
<gene>
    <name evidence="5" type="ORF">LV83_02554</name>
</gene>
<dbReference type="InterPro" id="IPR001173">
    <property type="entry name" value="Glyco_trans_2-like"/>
</dbReference>
<dbReference type="PANTHER" id="PTHR43179:SF12">
    <property type="entry name" value="GALACTOFURANOSYLTRANSFERASE GLFT2"/>
    <property type="match status" value="1"/>
</dbReference>
<keyword evidence="6" id="KW-1185">Reference proteome</keyword>
<dbReference type="PANTHER" id="PTHR43179">
    <property type="entry name" value="RHAMNOSYLTRANSFERASE WBBL"/>
    <property type="match status" value="1"/>
</dbReference>
<protein>
    <submittedName>
        <fullName evidence="5">GT2 family glycosyltransferase</fullName>
    </submittedName>
</protein>
<evidence type="ECO:0000256" key="1">
    <source>
        <dbReference type="ARBA" id="ARBA00006739"/>
    </source>
</evidence>
<evidence type="ECO:0000313" key="6">
    <source>
        <dbReference type="Proteomes" id="UP000249610"/>
    </source>
</evidence>
<dbReference type="EMBL" id="QLLK01000006">
    <property type="protein sequence ID" value="RAI89512.1"/>
    <property type="molecule type" value="Genomic_DNA"/>
</dbReference>
<keyword evidence="2" id="KW-0328">Glycosyltransferase</keyword>
<keyword evidence="3 5" id="KW-0808">Transferase</keyword>
<dbReference type="Pfam" id="PF00535">
    <property type="entry name" value="Glycos_transf_2"/>
    <property type="match status" value="1"/>
</dbReference>
<dbReference type="OrthoDB" id="9801954at2"/>
<proteinExistence type="inferred from homology"/>
<evidence type="ECO:0000259" key="4">
    <source>
        <dbReference type="Pfam" id="PF00535"/>
    </source>
</evidence>
<dbReference type="Gene3D" id="3.90.550.10">
    <property type="entry name" value="Spore Coat Polysaccharide Biosynthesis Protein SpsA, Chain A"/>
    <property type="match status" value="1"/>
</dbReference>
<dbReference type="SUPFAM" id="SSF53448">
    <property type="entry name" value="Nucleotide-diphospho-sugar transferases"/>
    <property type="match status" value="1"/>
</dbReference>
<feature type="domain" description="Glycosyltransferase 2-like" evidence="4">
    <location>
        <begin position="7"/>
        <end position="141"/>
    </location>
</feature>
<dbReference type="GO" id="GO:0016757">
    <property type="term" value="F:glycosyltransferase activity"/>
    <property type="evidence" value="ECO:0007669"/>
    <property type="project" value="UniProtKB-KW"/>
</dbReference>
<evidence type="ECO:0000313" key="5">
    <source>
        <dbReference type="EMBL" id="RAI89512.1"/>
    </source>
</evidence>